<feature type="compositionally biased region" description="Basic and acidic residues" evidence="1">
    <location>
        <begin position="95"/>
        <end position="107"/>
    </location>
</feature>
<evidence type="ECO:0000256" key="1">
    <source>
        <dbReference type="SAM" id="MobiDB-lite"/>
    </source>
</evidence>
<dbReference type="Proteomes" id="UP000277928">
    <property type="component" value="Unassembled WGS sequence"/>
</dbReference>
<gene>
    <name evidence="3" type="ORF">NLS_LOCUS8314</name>
</gene>
<name>A0A3P6TWM2_LITSI</name>
<feature type="domain" description="C2H2-type" evidence="2">
    <location>
        <begin position="273"/>
        <end position="296"/>
    </location>
</feature>
<protein>
    <recommendedName>
        <fullName evidence="2">C2H2-type domain-containing protein</fullName>
    </recommendedName>
</protein>
<accession>A0A3P6TWM2</accession>
<feature type="compositionally biased region" description="Polar residues" evidence="1">
    <location>
        <begin position="527"/>
        <end position="541"/>
    </location>
</feature>
<evidence type="ECO:0000313" key="3">
    <source>
        <dbReference type="EMBL" id="VDK87739.1"/>
    </source>
</evidence>
<dbReference type="EMBL" id="UYRX01001023">
    <property type="protein sequence ID" value="VDK87739.1"/>
    <property type="molecule type" value="Genomic_DNA"/>
</dbReference>
<feature type="domain" description="C2H2-type" evidence="2">
    <location>
        <begin position="236"/>
        <end position="263"/>
    </location>
</feature>
<reference evidence="3 4" key="1">
    <citation type="submission" date="2018-08" db="EMBL/GenBank/DDBJ databases">
        <authorList>
            <person name="Laetsch R D."/>
            <person name="Stevens L."/>
            <person name="Kumar S."/>
            <person name="Blaxter L. M."/>
        </authorList>
    </citation>
    <scope>NUCLEOTIDE SEQUENCE [LARGE SCALE GENOMIC DNA]</scope>
</reference>
<feature type="domain" description="C2H2-type" evidence="2">
    <location>
        <begin position="49"/>
        <end position="69"/>
    </location>
</feature>
<feature type="region of interest" description="Disordered" evidence="1">
    <location>
        <begin position="455"/>
        <end position="562"/>
    </location>
</feature>
<feature type="compositionally biased region" description="Basic and acidic residues" evidence="1">
    <location>
        <begin position="468"/>
        <end position="490"/>
    </location>
</feature>
<feature type="region of interest" description="Disordered" evidence="1">
    <location>
        <begin position="310"/>
        <end position="330"/>
    </location>
</feature>
<proteinExistence type="predicted"/>
<dbReference type="InterPro" id="IPR013087">
    <property type="entry name" value="Znf_C2H2_type"/>
</dbReference>
<evidence type="ECO:0000313" key="4">
    <source>
        <dbReference type="Proteomes" id="UP000277928"/>
    </source>
</evidence>
<feature type="region of interest" description="Disordered" evidence="1">
    <location>
        <begin position="95"/>
        <end position="132"/>
    </location>
</feature>
<dbReference type="OrthoDB" id="5854966at2759"/>
<feature type="region of interest" description="Disordered" evidence="1">
    <location>
        <begin position="410"/>
        <end position="429"/>
    </location>
</feature>
<dbReference type="STRING" id="42156.A0A3P6TWM2"/>
<dbReference type="AlphaFoldDB" id="A0A3P6TWM2"/>
<sequence>MSRSIGDLSLGCHFFANKRSDGFDRLIDLYNNSTDEEKKLLSNECKIHFECCWCGNFFLNHLDLLTHKRVYCRPLCSGAALSCSTVTPDFAENARAEQNDDQIKKEASPQQRNKGRTETSLSTKTDSQSPKRAKIILKRTDATNVANKLHTEHCTSSQQNSAIVDGALVTVDAMLPDRVPVFAPRDKSSRYREMNLRNRKGDNSKNGIARKVGSEELKILKRMEKYQAMTVDLSSLTCSHSDCKEKQPFSSLFTFAYHLTVKHNRRALSNKRIPCYLCDFESQTYVALIEHLKSVHEQCYQEHITARSTSDELKRGRKGKQIKTAQMRGRSLSPISDDFLETEEPYDGSEEIGDDSAPVLDLMANMETENIELVAKISRSISKKQKYGSSICLYTTRKGRVKDPVLDEVAGPSKAENGRKQRPSRQLRKPNWIDENYIIGFKNKRTRRDDDVYLECAQPKRQSPQPSKTEKSRIQSEIELKYTKNADRQRSAPVEFCDNIHRIQSETSSGETSKSSTPTPIDEEQEGCTSSKDTMEQGTDSSNDRYRASQSRRKQDLSTIHENNDDVMIVHYSKNEDSLPKDLSDSYFTETERDLFFSLIHPASPSSDNMSNAHGRMQCGDIIANVPECEVGTKRVSHAR</sequence>
<evidence type="ECO:0000259" key="2">
    <source>
        <dbReference type="SMART" id="SM00355"/>
    </source>
</evidence>
<keyword evidence="4" id="KW-1185">Reference proteome</keyword>
<feature type="compositionally biased region" description="Low complexity" evidence="1">
    <location>
        <begin position="505"/>
        <end position="520"/>
    </location>
</feature>
<feature type="compositionally biased region" description="Polar residues" evidence="1">
    <location>
        <begin position="108"/>
        <end position="130"/>
    </location>
</feature>
<dbReference type="SMART" id="SM00355">
    <property type="entry name" value="ZnF_C2H2"/>
    <property type="match status" value="3"/>
</dbReference>
<organism evidence="3 4">
    <name type="scientific">Litomosoides sigmodontis</name>
    <name type="common">Filarial nematode worm</name>
    <dbReference type="NCBI Taxonomy" id="42156"/>
    <lineage>
        <taxon>Eukaryota</taxon>
        <taxon>Metazoa</taxon>
        <taxon>Ecdysozoa</taxon>
        <taxon>Nematoda</taxon>
        <taxon>Chromadorea</taxon>
        <taxon>Rhabditida</taxon>
        <taxon>Spirurina</taxon>
        <taxon>Spiruromorpha</taxon>
        <taxon>Filarioidea</taxon>
        <taxon>Onchocercidae</taxon>
        <taxon>Litomosoides</taxon>
    </lineage>
</organism>